<sequence length="147" mass="15882">MGFFSSLDVGASGLTAQRVRMDIISQNIANANTTRTENGTPYRRKEVLFEERSGTGSFSDALSAASDKLSDGQGVRVTKIIEDSSEFKKVYDPGHPDADEDGYVSMPNVDVVTEMVNMISATRSFEANVTSINATKSMAMKALEIGK</sequence>
<evidence type="ECO:0000313" key="9">
    <source>
        <dbReference type="EMBL" id="PYG89815.1"/>
    </source>
</evidence>
<gene>
    <name evidence="9" type="ORF">LY28_00412</name>
</gene>
<evidence type="ECO:0000259" key="7">
    <source>
        <dbReference type="Pfam" id="PF00460"/>
    </source>
</evidence>
<dbReference type="PANTHER" id="PTHR30435:SF2">
    <property type="entry name" value="FLAGELLAR BASAL-BODY ROD PROTEIN FLGC"/>
    <property type="match status" value="1"/>
</dbReference>
<feature type="domain" description="Flagellar basal-body/hook protein C-terminal" evidence="8">
    <location>
        <begin position="101"/>
        <end position="144"/>
    </location>
</feature>
<dbReference type="PANTHER" id="PTHR30435">
    <property type="entry name" value="FLAGELLAR PROTEIN"/>
    <property type="match status" value="1"/>
</dbReference>
<dbReference type="NCBIfam" id="TIGR01395">
    <property type="entry name" value="FlgC"/>
    <property type="match status" value="1"/>
</dbReference>
<protein>
    <recommendedName>
        <fullName evidence="3 6">Flagellar basal-body rod protein FlgC</fullName>
    </recommendedName>
</protein>
<dbReference type="Pfam" id="PF00460">
    <property type="entry name" value="Flg_bb_rod"/>
    <property type="match status" value="1"/>
</dbReference>
<dbReference type="Proteomes" id="UP000248132">
    <property type="component" value="Unassembled WGS sequence"/>
</dbReference>
<evidence type="ECO:0000256" key="3">
    <source>
        <dbReference type="ARBA" id="ARBA00017941"/>
    </source>
</evidence>
<dbReference type="RefSeq" id="WP_110460498.1">
    <property type="nucleotide sequence ID" value="NZ_QKMR01000002.1"/>
</dbReference>
<dbReference type="InterPro" id="IPR010930">
    <property type="entry name" value="Flg_bb/hook_C_dom"/>
</dbReference>
<name>A0A318XNT2_9FIRM</name>
<comment type="similarity">
    <text evidence="2">Belongs to the flagella basal body rod proteins family.</text>
</comment>
<comment type="caution">
    <text evidence="9">The sequence shown here is derived from an EMBL/GenBank/DDBJ whole genome shotgun (WGS) entry which is preliminary data.</text>
</comment>
<evidence type="ECO:0000259" key="8">
    <source>
        <dbReference type="Pfam" id="PF06429"/>
    </source>
</evidence>
<evidence type="ECO:0000256" key="5">
    <source>
        <dbReference type="ARBA" id="ARBA00025933"/>
    </source>
</evidence>
<evidence type="ECO:0000313" key="10">
    <source>
        <dbReference type="Proteomes" id="UP000248132"/>
    </source>
</evidence>
<keyword evidence="9" id="KW-0282">Flagellum</keyword>
<evidence type="ECO:0000256" key="6">
    <source>
        <dbReference type="RuleBase" id="RU362062"/>
    </source>
</evidence>
<comment type="subcellular location">
    <subcellularLocation>
        <location evidence="1 6">Bacterial flagellum basal body</location>
    </subcellularLocation>
</comment>
<keyword evidence="9" id="KW-0969">Cilium</keyword>
<reference evidence="9 10" key="1">
    <citation type="submission" date="2018-06" db="EMBL/GenBank/DDBJ databases">
        <title>Genomic Encyclopedia of Type Strains, Phase I: the one thousand microbial genomes (KMG-I) project.</title>
        <authorList>
            <person name="Kyrpides N."/>
        </authorList>
    </citation>
    <scope>NUCLEOTIDE SEQUENCE [LARGE SCALE GENOMIC DNA]</scope>
    <source>
        <strain evidence="9 10">DSM 19573</strain>
    </source>
</reference>
<keyword evidence="9" id="KW-0966">Cell projection</keyword>
<evidence type="ECO:0000256" key="2">
    <source>
        <dbReference type="ARBA" id="ARBA00009677"/>
    </source>
</evidence>
<dbReference type="Pfam" id="PF06429">
    <property type="entry name" value="Flg_bbr_C"/>
    <property type="match status" value="1"/>
</dbReference>
<evidence type="ECO:0000256" key="4">
    <source>
        <dbReference type="ARBA" id="ARBA00023143"/>
    </source>
</evidence>
<dbReference type="InterPro" id="IPR006299">
    <property type="entry name" value="FlgC"/>
</dbReference>
<feature type="domain" description="Flagellar basal body rod protein N-terminal" evidence="7">
    <location>
        <begin position="7"/>
        <end position="35"/>
    </location>
</feature>
<comment type="subunit">
    <text evidence="5 6">The basal body constitutes a major portion of the flagellar organelle and consists of four rings (L,P,S, and M) mounted on a central rod. The rod consists of about 26 subunits of FlgG in the distal portion, and FlgB, FlgC and FlgF are thought to build up the proximal portion of the rod with about 6 subunits each.</text>
</comment>
<proteinExistence type="inferred from homology"/>
<dbReference type="AlphaFoldDB" id="A0A318XNT2"/>
<dbReference type="EMBL" id="QKMR01000002">
    <property type="protein sequence ID" value="PYG89815.1"/>
    <property type="molecule type" value="Genomic_DNA"/>
</dbReference>
<dbReference type="GO" id="GO:0071978">
    <property type="term" value="P:bacterial-type flagellum-dependent swarming motility"/>
    <property type="evidence" value="ECO:0007669"/>
    <property type="project" value="TreeGrafter"/>
</dbReference>
<dbReference type="OrthoDB" id="9794148at2"/>
<dbReference type="InterPro" id="IPR001444">
    <property type="entry name" value="Flag_bb_rod_N"/>
</dbReference>
<keyword evidence="4 6" id="KW-0975">Bacterial flagellum</keyword>
<organism evidence="9 10">
    <name type="scientific">Ruminiclostridium sufflavum DSM 19573</name>
    <dbReference type="NCBI Taxonomy" id="1121337"/>
    <lineage>
        <taxon>Bacteria</taxon>
        <taxon>Bacillati</taxon>
        <taxon>Bacillota</taxon>
        <taxon>Clostridia</taxon>
        <taxon>Eubacteriales</taxon>
        <taxon>Oscillospiraceae</taxon>
        <taxon>Ruminiclostridium</taxon>
    </lineage>
</organism>
<accession>A0A318XNT2</accession>
<evidence type="ECO:0000256" key="1">
    <source>
        <dbReference type="ARBA" id="ARBA00004117"/>
    </source>
</evidence>
<keyword evidence="10" id="KW-1185">Reference proteome</keyword>
<dbReference type="GO" id="GO:0030694">
    <property type="term" value="C:bacterial-type flagellum basal body, rod"/>
    <property type="evidence" value="ECO:0007669"/>
    <property type="project" value="UniProtKB-UniRule"/>
</dbReference>